<dbReference type="EMBL" id="BSYR01000012">
    <property type="protein sequence ID" value="GMI75780.1"/>
    <property type="molecule type" value="Genomic_DNA"/>
</dbReference>
<evidence type="ECO:0000313" key="2">
    <source>
        <dbReference type="Proteomes" id="UP001165190"/>
    </source>
</evidence>
<evidence type="ECO:0008006" key="3">
    <source>
        <dbReference type="Google" id="ProtNLM"/>
    </source>
</evidence>
<name>A0A9W7HDT8_HIBTR</name>
<keyword evidence="2" id="KW-1185">Reference proteome</keyword>
<proteinExistence type="predicted"/>
<evidence type="ECO:0000313" key="1">
    <source>
        <dbReference type="EMBL" id="GMI75780.1"/>
    </source>
</evidence>
<dbReference type="PANTHER" id="PTHR35317">
    <property type="entry name" value="OS04G0629600 PROTEIN"/>
    <property type="match status" value="1"/>
</dbReference>
<dbReference type="OrthoDB" id="1000022at2759"/>
<gene>
    <name evidence="1" type="ORF">HRI_001247300</name>
</gene>
<comment type="caution">
    <text evidence="1">The sequence shown here is derived from an EMBL/GenBank/DDBJ whole genome shotgun (WGS) entry which is preliminary data.</text>
</comment>
<dbReference type="AlphaFoldDB" id="A0A9W7HDT8"/>
<dbReference type="Proteomes" id="UP001165190">
    <property type="component" value="Unassembled WGS sequence"/>
</dbReference>
<accession>A0A9W7HDT8</accession>
<reference evidence="1" key="1">
    <citation type="submission" date="2023-05" db="EMBL/GenBank/DDBJ databases">
        <title>Genome and transcriptome analyses reveal genes involved in the formation of fine ridges on petal epidermal cells in Hibiscus trionum.</title>
        <authorList>
            <person name="Koshimizu S."/>
            <person name="Masuda S."/>
            <person name="Ishii T."/>
            <person name="Shirasu K."/>
            <person name="Hoshino A."/>
            <person name="Arita M."/>
        </authorList>
    </citation>
    <scope>NUCLEOTIDE SEQUENCE</scope>
    <source>
        <strain evidence="1">Hamamatsu line</strain>
    </source>
</reference>
<dbReference type="PANTHER" id="PTHR35317:SF35">
    <property type="entry name" value="DUF4219 DOMAIN-CONTAINING PROTEIN"/>
    <property type="match status" value="1"/>
</dbReference>
<protein>
    <recommendedName>
        <fullName evidence="3">DUF4219 domain-containing protein</fullName>
    </recommendedName>
</protein>
<organism evidence="1 2">
    <name type="scientific">Hibiscus trionum</name>
    <name type="common">Flower of an hour</name>
    <dbReference type="NCBI Taxonomy" id="183268"/>
    <lineage>
        <taxon>Eukaryota</taxon>
        <taxon>Viridiplantae</taxon>
        <taxon>Streptophyta</taxon>
        <taxon>Embryophyta</taxon>
        <taxon>Tracheophyta</taxon>
        <taxon>Spermatophyta</taxon>
        <taxon>Magnoliopsida</taxon>
        <taxon>eudicotyledons</taxon>
        <taxon>Gunneridae</taxon>
        <taxon>Pentapetalae</taxon>
        <taxon>rosids</taxon>
        <taxon>malvids</taxon>
        <taxon>Malvales</taxon>
        <taxon>Malvaceae</taxon>
        <taxon>Malvoideae</taxon>
        <taxon>Hibiscus</taxon>
    </lineage>
</organism>
<sequence length="104" mass="12268">MTTNGNVANVSQWSITIFNGESYEFWSIKMKTLFKSQDLWDLVENGYTELDEEGRLRENKRKKSKALFFIQQAVHETVFLKLLQQIQRKKLGKSCKHHFKASLK</sequence>